<dbReference type="PANTHER" id="PTHR46471">
    <property type="entry name" value="CHITIN DEACETYLASE"/>
    <property type="match status" value="1"/>
</dbReference>
<evidence type="ECO:0000259" key="8">
    <source>
        <dbReference type="PROSITE" id="PS51677"/>
    </source>
</evidence>
<evidence type="ECO:0000256" key="4">
    <source>
        <dbReference type="ARBA" id="ARBA00022801"/>
    </source>
</evidence>
<feature type="domain" description="NodB homology" evidence="8">
    <location>
        <begin position="96"/>
        <end position="295"/>
    </location>
</feature>
<evidence type="ECO:0000256" key="5">
    <source>
        <dbReference type="ARBA" id="ARBA00023277"/>
    </source>
</evidence>
<evidence type="ECO:0000313" key="10">
    <source>
        <dbReference type="Proteomes" id="UP000557566"/>
    </source>
</evidence>
<dbReference type="PANTHER" id="PTHR46471:SF2">
    <property type="entry name" value="CHITIN DEACETYLASE-RELATED"/>
    <property type="match status" value="1"/>
</dbReference>
<dbReference type="EMBL" id="JAAVMX010000003">
    <property type="protein sequence ID" value="KAF4511593.1"/>
    <property type="molecule type" value="Genomic_DNA"/>
</dbReference>
<dbReference type="GO" id="GO:0005975">
    <property type="term" value="P:carbohydrate metabolic process"/>
    <property type="evidence" value="ECO:0007669"/>
    <property type="project" value="InterPro"/>
</dbReference>
<keyword evidence="5" id="KW-0119">Carbohydrate metabolism</keyword>
<reference evidence="9 10" key="1">
    <citation type="journal article" date="2020" name="Genome Biol. Evol.">
        <title>A new high-quality draft genome assembly of the Chinese cordyceps Ophiocordyceps sinensis.</title>
        <authorList>
            <person name="Shu R."/>
            <person name="Zhang J."/>
            <person name="Meng Q."/>
            <person name="Zhang H."/>
            <person name="Zhou G."/>
            <person name="Li M."/>
            <person name="Wu P."/>
            <person name="Zhao Y."/>
            <person name="Chen C."/>
            <person name="Qin Q."/>
        </authorList>
    </citation>
    <scope>NUCLEOTIDE SEQUENCE [LARGE SCALE GENOMIC DNA]</scope>
    <source>
        <strain evidence="9 10">IOZ07</strain>
    </source>
</reference>
<protein>
    <recommendedName>
        <fullName evidence="8">NodB homology domain-containing protein</fullName>
    </recommendedName>
</protein>
<keyword evidence="10" id="KW-1185">Reference proteome</keyword>
<dbReference type="PROSITE" id="PS51677">
    <property type="entry name" value="NODB"/>
    <property type="match status" value="1"/>
</dbReference>
<feature type="region of interest" description="Disordered" evidence="7">
    <location>
        <begin position="28"/>
        <end position="84"/>
    </location>
</feature>
<evidence type="ECO:0000256" key="6">
    <source>
        <dbReference type="ARBA" id="ARBA00023285"/>
    </source>
</evidence>
<dbReference type="Proteomes" id="UP000557566">
    <property type="component" value="Unassembled WGS sequence"/>
</dbReference>
<accession>A0A8H4V889</accession>
<keyword evidence="4" id="KW-0378">Hydrolase</keyword>
<dbReference type="OrthoDB" id="407355at2759"/>
<keyword evidence="2" id="KW-0479">Metal-binding</keyword>
<evidence type="ECO:0000256" key="2">
    <source>
        <dbReference type="ARBA" id="ARBA00022723"/>
    </source>
</evidence>
<dbReference type="InterPro" id="IPR011330">
    <property type="entry name" value="Glyco_hydro/deAcase_b/a-brl"/>
</dbReference>
<organism evidence="9 10">
    <name type="scientific">Ophiocordyceps sinensis</name>
    <dbReference type="NCBI Taxonomy" id="72228"/>
    <lineage>
        <taxon>Eukaryota</taxon>
        <taxon>Fungi</taxon>
        <taxon>Dikarya</taxon>
        <taxon>Ascomycota</taxon>
        <taxon>Pezizomycotina</taxon>
        <taxon>Sordariomycetes</taxon>
        <taxon>Hypocreomycetidae</taxon>
        <taxon>Hypocreales</taxon>
        <taxon>Ophiocordycipitaceae</taxon>
        <taxon>Ophiocordyceps</taxon>
    </lineage>
</organism>
<dbReference type="GO" id="GO:0046872">
    <property type="term" value="F:metal ion binding"/>
    <property type="evidence" value="ECO:0007669"/>
    <property type="project" value="UniProtKB-KW"/>
</dbReference>
<dbReference type="SUPFAM" id="SSF88713">
    <property type="entry name" value="Glycoside hydrolase/deacetylase"/>
    <property type="match status" value="1"/>
</dbReference>
<comment type="cofactor">
    <cofactor evidence="1">
        <name>Co(2+)</name>
        <dbReference type="ChEBI" id="CHEBI:48828"/>
    </cofactor>
</comment>
<dbReference type="GO" id="GO:0016810">
    <property type="term" value="F:hydrolase activity, acting on carbon-nitrogen (but not peptide) bonds"/>
    <property type="evidence" value="ECO:0007669"/>
    <property type="project" value="InterPro"/>
</dbReference>
<proteinExistence type="predicted"/>
<dbReference type="AlphaFoldDB" id="A0A8H4V889"/>
<keyword evidence="3" id="KW-0732">Signal</keyword>
<dbReference type="Gene3D" id="3.20.20.370">
    <property type="entry name" value="Glycoside hydrolase/deacetylase"/>
    <property type="match status" value="1"/>
</dbReference>
<comment type="caution">
    <text evidence="9">The sequence shown here is derived from an EMBL/GenBank/DDBJ whole genome shotgun (WGS) entry which is preliminary data.</text>
</comment>
<name>A0A8H4V889_9HYPO</name>
<sequence length="312" mass="34296">MRSELAQRLTYVLVASAASTAVVGIQPHVPRQEQQPTAPYRDKGSQCRYGDACDTLRRRQLSGASSAPRGEDTDGIPRPSIGNVPYGTIIDQCRPGTMALTFDDGPGEYTSRLLDILDGLGVHATFFITGGGNNKGHIDDESTGYPEVLRRMHAAGHQLASHTWSHQSLDALSAVASGWAGRKAEVTFNEMAFRNVFGFFPTYFRAPYLECGSACRTFLGEYGYHIISTNSDTKDYENDDPALIANSRARFSDSVARQAGAQGYIVLAHDVHLQSVVNLAEYMVREARSRGYELVTVGECLDDARENWYREA</sequence>
<dbReference type="InterPro" id="IPR002509">
    <property type="entry name" value="NODB_dom"/>
</dbReference>
<gene>
    <name evidence="9" type="ORF">G6O67_003375</name>
</gene>
<evidence type="ECO:0000256" key="7">
    <source>
        <dbReference type="SAM" id="MobiDB-lite"/>
    </source>
</evidence>
<evidence type="ECO:0000256" key="1">
    <source>
        <dbReference type="ARBA" id="ARBA00001941"/>
    </source>
</evidence>
<keyword evidence="6" id="KW-0170">Cobalt</keyword>
<evidence type="ECO:0000313" key="9">
    <source>
        <dbReference type="EMBL" id="KAF4511593.1"/>
    </source>
</evidence>
<dbReference type="CDD" id="cd10951">
    <property type="entry name" value="CE4_ClCDA_like"/>
    <property type="match status" value="1"/>
</dbReference>
<dbReference type="Pfam" id="PF01522">
    <property type="entry name" value="Polysacc_deac_1"/>
    <property type="match status" value="1"/>
</dbReference>
<evidence type="ECO:0000256" key="3">
    <source>
        <dbReference type="ARBA" id="ARBA00022729"/>
    </source>
</evidence>